<sequence length="204" mass="22718">MKLIIFFLVFFPAVSLSLSERSCQTFKLESPNDSKGNFDKGSSIHVTKLVNCTADRAKKDGDDRGNCRIQSPKIGIIANSTITQDDGEPFKTSLGSNKSILEAARDVADSKTMRGYWTWAPDMNCWPGTLDDCDDDDDLDDTEVVVCGFRIDRKGSNKSDAEYRGRIGFVENNDPNSRIKSGVKPWLDYEEAVSTAEAWVRNDV</sequence>
<evidence type="ECO:0000313" key="3">
    <source>
        <dbReference type="Proteomes" id="UP000184255"/>
    </source>
</evidence>
<dbReference type="VEuPathDB" id="FungiDB:FMAN_15055"/>
<comment type="caution">
    <text evidence="2">The sequence shown here is derived from an EMBL/GenBank/DDBJ whole genome shotgun (WGS) entry which is preliminary data.</text>
</comment>
<dbReference type="AlphaFoldDB" id="A0A1L7U5N7"/>
<gene>
    <name evidence="2" type="ORF">FMAN_15055</name>
</gene>
<proteinExistence type="predicted"/>
<evidence type="ECO:0000256" key="1">
    <source>
        <dbReference type="SAM" id="SignalP"/>
    </source>
</evidence>
<feature type="chain" id="PRO_5013267639" description="Ecp2 effector protein domain-containing protein" evidence="1">
    <location>
        <begin position="20"/>
        <end position="204"/>
    </location>
</feature>
<evidence type="ECO:0008006" key="4">
    <source>
        <dbReference type="Google" id="ProtNLM"/>
    </source>
</evidence>
<accession>A0A1L7U5N7</accession>
<dbReference type="Proteomes" id="UP000184255">
    <property type="component" value="Unassembled WGS sequence"/>
</dbReference>
<dbReference type="InterPro" id="IPR045702">
    <property type="entry name" value="DUF6060"/>
</dbReference>
<evidence type="ECO:0000313" key="2">
    <source>
        <dbReference type="EMBL" id="CVL03683.1"/>
    </source>
</evidence>
<dbReference type="RefSeq" id="XP_041688276.1">
    <property type="nucleotide sequence ID" value="XM_041822614.1"/>
</dbReference>
<keyword evidence="1" id="KW-0732">Signal</keyword>
<organism evidence="2 3">
    <name type="scientific">Fusarium mangiferae</name>
    <name type="common">Mango malformation disease fungus</name>
    <dbReference type="NCBI Taxonomy" id="192010"/>
    <lineage>
        <taxon>Eukaryota</taxon>
        <taxon>Fungi</taxon>
        <taxon>Dikarya</taxon>
        <taxon>Ascomycota</taxon>
        <taxon>Pezizomycotina</taxon>
        <taxon>Sordariomycetes</taxon>
        <taxon>Hypocreomycetidae</taxon>
        <taxon>Hypocreales</taxon>
        <taxon>Nectriaceae</taxon>
        <taxon>Fusarium</taxon>
        <taxon>Fusarium fujikuroi species complex</taxon>
    </lineage>
</organism>
<feature type="signal peptide" evidence="1">
    <location>
        <begin position="1"/>
        <end position="19"/>
    </location>
</feature>
<reference evidence="3" key="1">
    <citation type="journal article" date="2016" name="Genome Biol. Evol.">
        <title>Comparative 'omics' of the Fusarium fujikuroi species complex highlights differences in genetic potential and metabolite synthesis.</title>
        <authorList>
            <person name="Niehaus E.-M."/>
            <person name="Muensterkoetter M."/>
            <person name="Proctor R.H."/>
            <person name="Brown D.W."/>
            <person name="Sharon A."/>
            <person name="Idan Y."/>
            <person name="Oren-Young L."/>
            <person name="Sieber C.M."/>
            <person name="Novak O."/>
            <person name="Pencik A."/>
            <person name="Tarkowska D."/>
            <person name="Hromadova K."/>
            <person name="Freeman S."/>
            <person name="Maymon M."/>
            <person name="Elazar M."/>
            <person name="Youssef S.A."/>
            <person name="El-Shabrawy E.S.M."/>
            <person name="Shalaby A.B.A."/>
            <person name="Houterman P."/>
            <person name="Brock N.L."/>
            <person name="Burkhardt I."/>
            <person name="Tsavkelova E.A."/>
            <person name="Dickschat J.S."/>
            <person name="Galuszka P."/>
            <person name="Gueldener U."/>
            <person name="Tudzynski B."/>
        </authorList>
    </citation>
    <scope>NUCLEOTIDE SEQUENCE [LARGE SCALE GENOMIC DNA]</scope>
    <source>
        <strain evidence="3">MRC7560</strain>
    </source>
</reference>
<dbReference type="EMBL" id="FCQH01000014">
    <property type="protein sequence ID" value="CVL03683.1"/>
    <property type="molecule type" value="Genomic_DNA"/>
</dbReference>
<dbReference type="GeneID" id="65094298"/>
<keyword evidence="3" id="KW-1185">Reference proteome</keyword>
<dbReference type="Pfam" id="PF19535">
    <property type="entry name" value="DUF6060"/>
    <property type="match status" value="1"/>
</dbReference>
<protein>
    <recommendedName>
        <fullName evidence="4">Ecp2 effector protein domain-containing protein</fullName>
    </recommendedName>
</protein>
<name>A0A1L7U5N7_FUSMA</name>